<proteinExistence type="predicted"/>
<feature type="domain" description="NAD(P)-binding" evidence="1">
    <location>
        <begin position="11"/>
        <end position="100"/>
    </location>
</feature>
<comment type="caution">
    <text evidence="2">The sequence shown here is derived from an EMBL/GenBank/DDBJ whole genome shotgun (WGS) entry which is preliminary data.</text>
</comment>
<organism evidence="2 3">
    <name type="scientific">Phanerochaete sordida</name>
    <dbReference type="NCBI Taxonomy" id="48140"/>
    <lineage>
        <taxon>Eukaryota</taxon>
        <taxon>Fungi</taxon>
        <taxon>Dikarya</taxon>
        <taxon>Basidiomycota</taxon>
        <taxon>Agaricomycotina</taxon>
        <taxon>Agaricomycetes</taxon>
        <taxon>Polyporales</taxon>
        <taxon>Phanerochaetaceae</taxon>
        <taxon>Phanerochaete</taxon>
    </lineage>
</organism>
<dbReference type="InterPro" id="IPR016040">
    <property type="entry name" value="NAD(P)-bd_dom"/>
</dbReference>
<protein>
    <submittedName>
        <fullName evidence="2">NAD(P)-binding protein</fullName>
    </submittedName>
</protein>
<dbReference type="Gene3D" id="3.40.50.720">
    <property type="entry name" value="NAD(P)-binding Rossmann-like Domain"/>
    <property type="match status" value="1"/>
</dbReference>
<dbReference type="Pfam" id="PF13460">
    <property type="entry name" value="NAD_binding_10"/>
    <property type="match status" value="1"/>
</dbReference>
<dbReference type="InterPro" id="IPR051783">
    <property type="entry name" value="NAD(P)-dependent_oxidoreduct"/>
</dbReference>
<accession>A0A9P3GJL7</accession>
<dbReference type="OrthoDB" id="2130169at2759"/>
<name>A0A9P3GJL7_9APHY</name>
<sequence>MAGKTPVFYIGATGYIGGSVLAKLLTDPSADTLDITALVRSEDKAAKLEKFGVRTVVGSFKDVALVERLAEAAHVVFSMADADDLPMMQAILKGLKQRHAKLGDLPILIHTSGTGILTYGQETKGMAATDVIYDDSDFEQIANIKPEAVHRNVDNAIFEADADGYCRAYIVLPGIIYGIAKNQLVDAGIQNPYSFGIPMLIKAALGRGRAGMVGKGLARWPNVHIDDVVDLYVVLYDAVVEKGPEGVDHGARGYYFGENGESSWADISRAVGLVMVELGLAADAEPTAFSDEELVKYFGSVEIGNYFGTNSRARANHSRALGWKPRYTTQDMLASIKPEVEAILRQQK</sequence>
<gene>
    <name evidence="2" type="ORF">PsYK624_123790</name>
</gene>
<keyword evidence="3" id="KW-1185">Reference proteome</keyword>
<reference evidence="2 3" key="1">
    <citation type="submission" date="2021-08" db="EMBL/GenBank/DDBJ databases">
        <title>Draft Genome Sequence of Phanerochaete sordida strain YK-624.</title>
        <authorList>
            <person name="Mori T."/>
            <person name="Dohra H."/>
            <person name="Suzuki T."/>
            <person name="Kawagishi H."/>
            <person name="Hirai H."/>
        </authorList>
    </citation>
    <scope>NUCLEOTIDE SEQUENCE [LARGE SCALE GENOMIC DNA]</scope>
    <source>
        <strain evidence="2 3">YK-624</strain>
    </source>
</reference>
<dbReference type="SUPFAM" id="SSF51735">
    <property type="entry name" value="NAD(P)-binding Rossmann-fold domains"/>
    <property type="match status" value="1"/>
</dbReference>
<dbReference type="PANTHER" id="PTHR48079:SF6">
    <property type="entry name" value="NAD(P)-BINDING DOMAIN-CONTAINING PROTEIN-RELATED"/>
    <property type="match status" value="1"/>
</dbReference>
<dbReference type="EMBL" id="BPQB01000057">
    <property type="protein sequence ID" value="GJE96186.1"/>
    <property type="molecule type" value="Genomic_DNA"/>
</dbReference>
<dbReference type="GO" id="GO:0004029">
    <property type="term" value="F:aldehyde dehydrogenase (NAD+) activity"/>
    <property type="evidence" value="ECO:0007669"/>
    <property type="project" value="TreeGrafter"/>
</dbReference>
<dbReference type="GO" id="GO:0005737">
    <property type="term" value="C:cytoplasm"/>
    <property type="evidence" value="ECO:0007669"/>
    <property type="project" value="TreeGrafter"/>
</dbReference>
<dbReference type="PANTHER" id="PTHR48079">
    <property type="entry name" value="PROTEIN YEEZ"/>
    <property type="match status" value="1"/>
</dbReference>
<dbReference type="AlphaFoldDB" id="A0A9P3GJL7"/>
<dbReference type="InterPro" id="IPR036291">
    <property type="entry name" value="NAD(P)-bd_dom_sf"/>
</dbReference>
<evidence type="ECO:0000259" key="1">
    <source>
        <dbReference type="Pfam" id="PF13460"/>
    </source>
</evidence>
<evidence type="ECO:0000313" key="3">
    <source>
        <dbReference type="Proteomes" id="UP000703269"/>
    </source>
</evidence>
<dbReference type="Proteomes" id="UP000703269">
    <property type="component" value="Unassembled WGS sequence"/>
</dbReference>
<evidence type="ECO:0000313" key="2">
    <source>
        <dbReference type="EMBL" id="GJE96186.1"/>
    </source>
</evidence>